<dbReference type="Pfam" id="PF02834">
    <property type="entry name" value="LigT_PEase"/>
    <property type="match status" value="1"/>
</dbReference>
<dbReference type="Gramene" id="CML294CT">
    <property type="protein sequence ID" value="CML294CT"/>
    <property type="gene ID" value="CML294C"/>
</dbReference>
<gene>
    <name evidence="4" type="ORF">CYME_CML294C</name>
</gene>
<reference evidence="4 5" key="1">
    <citation type="journal article" date="2004" name="Nature">
        <title>Genome sequence of the ultrasmall unicellular red alga Cyanidioschyzon merolae 10D.</title>
        <authorList>
            <person name="Matsuzaki M."/>
            <person name="Misumi O."/>
            <person name="Shin-i T."/>
            <person name="Maruyama S."/>
            <person name="Takahara M."/>
            <person name="Miyagishima S."/>
            <person name="Mori T."/>
            <person name="Nishida K."/>
            <person name="Yagisawa F."/>
            <person name="Nishida K."/>
            <person name="Yoshida Y."/>
            <person name="Nishimura Y."/>
            <person name="Nakao S."/>
            <person name="Kobayashi T."/>
            <person name="Momoyama Y."/>
            <person name="Higashiyama T."/>
            <person name="Minoda A."/>
            <person name="Sano M."/>
            <person name="Nomoto H."/>
            <person name="Oishi K."/>
            <person name="Hayashi H."/>
            <person name="Ohta F."/>
            <person name="Nishizaka S."/>
            <person name="Haga S."/>
            <person name="Miura S."/>
            <person name="Morishita T."/>
            <person name="Kabeya Y."/>
            <person name="Terasawa K."/>
            <person name="Suzuki Y."/>
            <person name="Ishii Y."/>
            <person name="Asakawa S."/>
            <person name="Takano H."/>
            <person name="Ohta N."/>
            <person name="Kuroiwa H."/>
            <person name="Tanaka K."/>
            <person name="Shimizu N."/>
            <person name="Sugano S."/>
            <person name="Sato N."/>
            <person name="Nozaki H."/>
            <person name="Ogasawara N."/>
            <person name="Kohara Y."/>
            <person name="Kuroiwa T."/>
        </authorList>
    </citation>
    <scope>NUCLEOTIDE SEQUENCE [LARGE SCALE GENOMIC DNA]</scope>
    <source>
        <strain evidence="4 5">10D</strain>
    </source>
</reference>
<feature type="region of interest" description="Disordered" evidence="2">
    <location>
        <begin position="89"/>
        <end position="126"/>
    </location>
</feature>
<dbReference type="AlphaFoldDB" id="M1V5L3"/>
<keyword evidence="5" id="KW-1185">Reference proteome</keyword>
<dbReference type="GeneID" id="16994742"/>
<dbReference type="HAMAP" id="MF_01940">
    <property type="entry name" value="RNA_CPDase"/>
    <property type="match status" value="1"/>
</dbReference>
<organism evidence="4 5">
    <name type="scientific">Cyanidioschyzon merolae (strain NIES-3377 / 10D)</name>
    <name type="common">Unicellular red alga</name>
    <dbReference type="NCBI Taxonomy" id="280699"/>
    <lineage>
        <taxon>Eukaryota</taxon>
        <taxon>Rhodophyta</taxon>
        <taxon>Bangiophyceae</taxon>
        <taxon>Cyanidiales</taxon>
        <taxon>Cyanidiaceae</taxon>
        <taxon>Cyanidioschyzon</taxon>
    </lineage>
</organism>
<evidence type="ECO:0000313" key="4">
    <source>
        <dbReference type="EMBL" id="BAM80870.1"/>
    </source>
</evidence>
<dbReference type="OrthoDB" id="10507313at2759"/>
<feature type="compositionally biased region" description="Basic and acidic residues" evidence="2">
    <location>
        <begin position="91"/>
        <end position="101"/>
    </location>
</feature>
<dbReference type="KEGG" id="cme:CYME_CML294C"/>
<accession>M1V5L3</accession>
<feature type="domain" description="Phosphoesterase HXTX" evidence="3">
    <location>
        <begin position="187"/>
        <end position="244"/>
    </location>
</feature>
<evidence type="ECO:0000256" key="2">
    <source>
        <dbReference type="SAM" id="MobiDB-lite"/>
    </source>
</evidence>
<dbReference type="Proteomes" id="UP000007014">
    <property type="component" value="Chromosome 12"/>
</dbReference>
<protein>
    <recommendedName>
        <fullName evidence="3">Phosphoesterase HXTX domain-containing protein</fullName>
    </recommendedName>
</protein>
<name>M1V5L3_CYAM1</name>
<sequence length="379" mass="42359">MVLHQLRKLSWEHGFGNFHQYQVLLHRRTCTAPRRAAFLASCPRCPENLSASERGCLLASRGDGSTCNPLALERRHWFRTCKTRLRALSMHQERGEADSRARRSQGQNRRRSQRSTPAALPAQGTRVARHAAATLRPDQARLFVAFEAPVAFTEAASSAQQFLLDNWSINTGVASETDGSKVPALPPVRWTSPDSWHITLHFIGTTARERIPEVLDRLNALAKQHHQVTLMITTVAALPPLTSQKPLRVLCLELEEVVDRDEMRTLSSFVAGLADQLAPFHLDTAAVDLQGIPRQTQYRPSNASPKPYMPHLTLGRVKDWASSASRARLRQLVQHASAGAWKPSEGSTVRFTQFKLYESVWDQTNGPPSYKPIATFELG</sequence>
<dbReference type="SUPFAM" id="SSF55144">
    <property type="entry name" value="LigT-like"/>
    <property type="match status" value="1"/>
</dbReference>
<dbReference type="InterPro" id="IPR009097">
    <property type="entry name" value="Cyclic_Pdiesterase"/>
</dbReference>
<dbReference type="GO" id="GO:0004113">
    <property type="term" value="F:2',3'-cyclic-nucleotide 3'-phosphodiesterase activity"/>
    <property type="evidence" value="ECO:0007669"/>
    <property type="project" value="InterPro"/>
</dbReference>
<dbReference type="InterPro" id="IPR004175">
    <property type="entry name" value="RNA_CPDase"/>
</dbReference>
<dbReference type="EMBL" id="AP006494">
    <property type="protein sequence ID" value="BAM80870.1"/>
    <property type="molecule type" value="Genomic_DNA"/>
</dbReference>
<dbReference type="GO" id="GO:0008664">
    <property type="term" value="F:RNA 2',3'-cyclic 3'-phosphodiesterase activity"/>
    <property type="evidence" value="ECO:0007669"/>
    <property type="project" value="InterPro"/>
</dbReference>
<evidence type="ECO:0000313" key="5">
    <source>
        <dbReference type="Proteomes" id="UP000007014"/>
    </source>
</evidence>
<dbReference type="PANTHER" id="PTHR35561:SF1">
    <property type="entry name" value="RNA 2',3'-CYCLIC PHOSPHODIESTERASE"/>
    <property type="match status" value="1"/>
</dbReference>
<dbReference type="HOGENOM" id="CLU_730287_0_0_1"/>
<reference evidence="4 5" key="2">
    <citation type="journal article" date="2007" name="BMC Biol.">
        <title>A 100%-complete sequence reveals unusually simple genomic features in the hot-spring red alga Cyanidioschyzon merolae.</title>
        <authorList>
            <person name="Nozaki H."/>
            <person name="Takano H."/>
            <person name="Misumi O."/>
            <person name="Terasawa K."/>
            <person name="Matsuzaki M."/>
            <person name="Maruyama S."/>
            <person name="Nishida K."/>
            <person name="Yagisawa F."/>
            <person name="Yoshida Y."/>
            <person name="Fujiwara T."/>
            <person name="Takio S."/>
            <person name="Tamura K."/>
            <person name="Chung S.J."/>
            <person name="Nakamura S."/>
            <person name="Kuroiwa H."/>
            <person name="Tanaka K."/>
            <person name="Sato N."/>
            <person name="Kuroiwa T."/>
        </authorList>
    </citation>
    <scope>NUCLEOTIDE SEQUENCE [LARGE SCALE GENOMIC DNA]</scope>
    <source>
        <strain evidence="4 5">10D</strain>
    </source>
</reference>
<keyword evidence="1" id="KW-0378">Hydrolase</keyword>
<dbReference type="InterPro" id="IPR014051">
    <property type="entry name" value="Phosphoesterase_HXTX"/>
</dbReference>
<dbReference type="PANTHER" id="PTHR35561">
    <property type="entry name" value="RNA 2',3'-CYCLIC PHOSPHODIESTERASE"/>
    <property type="match status" value="1"/>
</dbReference>
<dbReference type="RefSeq" id="XP_005536906.1">
    <property type="nucleotide sequence ID" value="XM_005536849.1"/>
</dbReference>
<proteinExistence type="inferred from homology"/>
<evidence type="ECO:0000256" key="1">
    <source>
        <dbReference type="ARBA" id="ARBA00022801"/>
    </source>
</evidence>
<dbReference type="Gene3D" id="3.90.1140.10">
    <property type="entry name" value="Cyclic phosphodiesterase"/>
    <property type="match status" value="1"/>
</dbReference>
<evidence type="ECO:0000259" key="3">
    <source>
        <dbReference type="Pfam" id="PF02834"/>
    </source>
</evidence>